<evidence type="ECO:0000259" key="5">
    <source>
        <dbReference type="Pfam" id="PF13001"/>
    </source>
</evidence>
<feature type="domain" description="Proteasome component Ecm29 N-terminal" evidence="5">
    <location>
        <begin position="9"/>
        <end position="534"/>
    </location>
</feature>
<gene>
    <name evidence="9" type="ORF">BASA50_000703</name>
</gene>
<evidence type="ECO:0000313" key="9">
    <source>
        <dbReference type="EMBL" id="KAH6586239.1"/>
    </source>
</evidence>
<keyword evidence="2" id="KW-0963">Cytoplasm</keyword>
<dbReference type="EMBL" id="JAFCIX010000575">
    <property type="protein sequence ID" value="KAH6586239.1"/>
    <property type="molecule type" value="Genomic_DNA"/>
</dbReference>
<sequence>MADKEIELLENVELRMALADTDIKFEKIILNFLAPVLLKLDSPHDVVRQKVISMCSHAKTCLKSSSSIQVPVEALLKMFILPTSSILLRNFALIFIEIGFPRLKESEHNGLLPMLLAGISARPVAQRTILLSISLPIIANLKEKSDPTGPPQIKDPFEFEKNPDDLKFLLDSLLDVMLYSVPNSGHVMTARNASDTAANAAPTAIDIVPPGSSKDAVNLVTNNLKAPWCRSNIAARDLKISLARFIMNPTFVPENLFVLEKFLIYLVCAADSFSEVQSIGDDGLKRHAKPNFEDHRVVLKLYHLYLGTYTPPPMTHTPESDVPPVIPGHLRGEGTISLKRHVIDFLMRSAKATNQFPQMIQVSFDALYGHGTTPKLRTAGMSFVQWVARMADANKITLVAPVLLSGLLKFIDESTEESGAANEALRGFAYEAVGLLSKKVPSLFQKDVAILYNFFSAVSGEKPNVRVSVLEALSNMIPAYKDAINDESCRKEVEAILLDNIDKVEYQARYAAVKYAVRLFPFSLPIGRYICLLASADSKLEVREEAKRGLTFPERPPIGENEDEETKLVAEWRLKLPNIGATVALFYDQSKRLRTGASSSRSGTRWILNMTIQTYTHLLEFLRSLIVYTADPRAQSNILGTEENPNCLVGLQTRSRLSATFKAMWESEQAGADAMLVDGPKGLLTGLRGYIHFIEQALKSTSSDGVLQLVASSILLELISLGPLSLSLSYSDKVDWIKSFLSTTKAETRVYMSHILGIVATMGITDTVRLEALKVLLGELHIAAKDLSKTASDFRHGAILGLGFIVGRIMYRYPNDNEKLISSAVVSEYMNAIVDGLSHDHSYIVIASCHALAEAGRYAQLKFSTESVSTPKTVFTKLTELAKSSRDAKIQEAAIYALGHIGLGSFNLVDDIVTFIFSLPPVFSKHAEMHFNVGDSICACLFGFQSTHMLEFLDISDTVFPPVVANSAMTRPVATPDPEKGAAFVEKLLELLQPGGAAATRKAICIWLLCVVKYCGHMSIIVKNALAIHGAFSGLLADRDEFTQEVASKGIGMIYDIGDQTVKDELVRSLVSTFTEGRRLAPQSVTGDTQLFDNQSLGTAPDGSNITTYQSILSLAADMNQPDLVYKFMSLASHHSVWNSRRGASMGFESISAQAERELQKHLPSLVPRLYRYQFDPNQKVSESMKNIWRTLIKEPKKTMDTYFVSIMKDLLQSISDRMWRTREASCVALADFLNGRQMGEIEPYLQDLWTMCFRALDDIKETVRNAAFVTCKALTKMTVRYCDPSNVAASQGQKIMDIMVPFLLNKGLGSMAEEVQKFSLATVLRLCKTGGLLLKPHITELLGTLLESLSTLEPQVMNYLTFHAEKYNVTQEQLDTSRLSAARSSPMMDAIEQCVTQLDAQVLETLIPRLCAIIRKGVGLPTRVGTARFVYLLVQRLPLDFKPHADLVLKALSGAIRDRSPVVRKTFAVAIGHTCKLASDAAVLNLIVYMKKGYLESEDATDPVSKSIAGMVLLEMSRNAADKLKSFHREVLPLAFIGARDGHDGVFQVWENTWEENTAGALGAAKLWASEILDMCETLLKESPSWPVKRQVGKSIADLSKVLGGDFEPYMLRTVPLLLDALSGRTWDGKETVLEGLSNVVLAGKQWLKTDATGKKYLADIESVFVREAKKNNKPYRRRAIEHLGNVFDALDIGNIDDLVDYLVDVATGSNDDDMDVDDHREKPLALSIQANAFTALGQCFPRARDSQGKHTKNIVEMLAKNLDGNVWNVRLAVLGALSSVVEKLMTDPLPIGSASFNAVFDGLFISLNDSKYTAIRSKASTVLLEITKKLNGTPGMPVELKESVLTRVDVLIPKESTSSIEFTLKEVRAVVSEMHVE</sequence>
<dbReference type="Pfam" id="PF13001">
    <property type="entry name" value="ECM29_N"/>
    <property type="match status" value="1"/>
</dbReference>
<dbReference type="InterPro" id="IPR055443">
    <property type="entry name" value="HEAT_ECM29"/>
</dbReference>
<evidence type="ECO:0000256" key="1">
    <source>
        <dbReference type="ARBA" id="ARBA00004496"/>
    </source>
</evidence>
<feature type="domain" description="Stalled ribosome sensor GCN1-like HEAT repeats region" evidence="6">
    <location>
        <begin position="1153"/>
        <end position="1278"/>
    </location>
</feature>
<comment type="caution">
    <text evidence="9">The sequence shown here is derived from an EMBL/GenBank/DDBJ whole genome shotgun (WGS) entry which is preliminary data.</text>
</comment>
<dbReference type="Pfam" id="PF23271">
    <property type="entry name" value="HEAT_GCN1"/>
    <property type="match status" value="1"/>
</dbReference>
<evidence type="ECO:0000256" key="2">
    <source>
        <dbReference type="ARBA" id="ARBA00022490"/>
    </source>
</evidence>
<feature type="domain" description="ECM29 ARM-like repeats" evidence="7">
    <location>
        <begin position="689"/>
        <end position="854"/>
    </location>
</feature>
<keyword evidence="10" id="KW-1185">Reference proteome</keyword>
<organism evidence="9 10">
    <name type="scientific">Batrachochytrium salamandrivorans</name>
    <dbReference type="NCBI Taxonomy" id="1357716"/>
    <lineage>
        <taxon>Eukaryota</taxon>
        <taxon>Fungi</taxon>
        <taxon>Fungi incertae sedis</taxon>
        <taxon>Chytridiomycota</taxon>
        <taxon>Chytridiomycota incertae sedis</taxon>
        <taxon>Chytridiomycetes</taxon>
        <taxon>Rhizophydiales</taxon>
        <taxon>Rhizophydiales incertae sedis</taxon>
        <taxon>Batrachochytrium</taxon>
    </lineage>
</organism>
<dbReference type="PANTHER" id="PTHR23346">
    <property type="entry name" value="TRANSLATIONAL ACTIVATOR GCN1-RELATED"/>
    <property type="match status" value="1"/>
</dbReference>
<dbReference type="InterPro" id="IPR016024">
    <property type="entry name" value="ARM-type_fold"/>
</dbReference>
<evidence type="ECO:0000259" key="8">
    <source>
        <dbReference type="Pfam" id="PF24492"/>
    </source>
</evidence>
<evidence type="ECO:0000313" key="10">
    <source>
        <dbReference type="Proteomes" id="UP001648503"/>
    </source>
</evidence>
<dbReference type="InterPro" id="IPR024372">
    <property type="entry name" value="Ecm29_N"/>
</dbReference>
<dbReference type="InterPro" id="IPR055444">
    <property type="entry name" value="ARM_ECM29"/>
</dbReference>
<dbReference type="SUPFAM" id="SSF48371">
    <property type="entry name" value="ARM repeat"/>
    <property type="match status" value="3"/>
</dbReference>
<evidence type="ECO:0000259" key="7">
    <source>
        <dbReference type="Pfam" id="PF23702"/>
    </source>
</evidence>
<keyword evidence="4" id="KW-0647">Proteasome</keyword>
<feature type="domain" description="Proteasome adapter and scaffold protein ECM29 HEAT-repeat" evidence="8">
    <location>
        <begin position="1335"/>
        <end position="1495"/>
    </location>
</feature>
<proteinExistence type="predicted"/>
<dbReference type="InterPro" id="IPR011989">
    <property type="entry name" value="ARM-like"/>
</dbReference>
<evidence type="ECO:0000256" key="3">
    <source>
        <dbReference type="ARBA" id="ARBA00022737"/>
    </source>
</evidence>
<protein>
    <recommendedName>
        <fullName evidence="11">TOG domain-containing protein</fullName>
    </recommendedName>
</protein>
<dbReference type="Pfam" id="PF23702">
    <property type="entry name" value="ARM_ECM29"/>
    <property type="match status" value="1"/>
</dbReference>
<comment type="subcellular location">
    <subcellularLocation>
        <location evidence="1">Cytoplasm</location>
    </subcellularLocation>
</comment>
<evidence type="ECO:0000256" key="4">
    <source>
        <dbReference type="ARBA" id="ARBA00022942"/>
    </source>
</evidence>
<accession>A0ABQ8ETA4</accession>
<dbReference type="Pfam" id="PF23731">
    <property type="entry name" value="ARM_ECM29_C"/>
    <property type="match status" value="1"/>
</dbReference>
<dbReference type="Proteomes" id="UP001648503">
    <property type="component" value="Unassembled WGS sequence"/>
</dbReference>
<keyword evidence="3" id="KW-0677">Repeat</keyword>
<dbReference type="Pfam" id="PF24492">
    <property type="entry name" value="HEAT_ECM29"/>
    <property type="match status" value="1"/>
</dbReference>
<dbReference type="InterPro" id="IPR057546">
    <property type="entry name" value="HEAT_GCN1"/>
</dbReference>
<dbReference type="PANTHER" id="PTHR23346:SF19">
    <property type="entry name" value="PROTEASOME ADAPTER AND SCAFFOLD PROTEIN ECM29"/>
    <property type="match status" value="1"/>
</dbReference>
<reference evidence="9 10" key="1">
    <citation type="submission" date="2021-02" db="EMBL/GenBank/DDBJ databases">
        <title>Variation within the Batrachochytrium salamandrivorans European outbreak.</title>
        <authorList>
            <person name="Kelly M."/>
            <person name="Pasmans F."/>
            <person name="Shea T.P."/>
            <person name="Munoz J.F."/>
            <person name="Carranza S."/>
            <person name="Cuomo C.A."/>
            <person name="Martel A."/>
        </authorList>
    </citation>
    <scope>NUCLEOTIDE SEQUENCE [LARGE SCALE GENOMIC DNA]</scope>
    <source>
        <strain evidence="9 10">AMFP18/2</strain>
    </source>
</reference>
<evidence type="ECO:0000259" key="6">
    <source>
        <dbReference type="Pfam" id="PF23271"/>
    </source>
</evidence>
<name>A0ABQ8ETA4_9FUNG</name>
<dbReference type="Gene3D" id="1.25.10.10">
    <property type="entry name" value="Leucine-rich Repeat Variant"/>
    <property type="match status" value="3"/>
</dbReference>
<evidence type="ECO:0008006" key="11">
    <source>
        <dbReference type="Google" id="ProtNLM"/>
    </source>
</evidence>